<evidence type="ECO:0000256" key="15">
    <source>
        <dbReference type="SAM" id="MobiDB-lite"/>
    </source>
</evidence>
<dbReference type="Gene3D" id="3.30.40.10">
    <property type="entry name" value="Zinc/RING finger domain, C3HC4 (zinc finger)"/>
    <property type="match status" value="1"/>
</dbReference>
<feature type="compositionally biased region" description="Basic and acidic residues" evidence="15">
    <location>
        <begin position="627"/>
        <end position="643"/>
    </location>
</feature>
<feature type="compositionally biased region" description="Polar residues" evidence="15">
    <location>
        <begin position="53"/>
        <end position="63"/>
    </location>
</feature>
<feature type="compositionally biased region" description="Polar residues" evidence="15">
    <location>
        <begin position="1"/>
        <end position="10"/>
    </location>
</feature>
<evidence type="ECO:0000256" key="10">
    <source>
        <dbReference type="ARBA" id="ARBA00022840"/>
    </source>
</evidence>
<feature type="compositionally biased region" description="Basic and acidic residues" evidence="15">
    <location>
        <begin position="226"/>
        <end position="262"/>
    </location>
</feature>
<feature type="compositionally biased region" description="Basic and acidic residues" evidence="15">
    <location>
        <begin position="686"/>
        <end position="698"/>
    </location>
</feature>
<dbReference type="PANTHER" id="PTHR46357">
    <property type="entry name" value="TRANSCRIPTIONAL REGULATOR ATRX"/>
    <property type="match status" value="1"/>
</dbReference>
<keyword evidence="11" id="KW-0238">DNA-binding</keyword>
<feature type="compositionally biased region" description="Basic and acidic residues" evidence="15">
    <location>
        <begin position="566"/>
        <end position="580"/>
    </location>
</feature>
<evidence type="ECO:0000256" key="13">
    <source>
        <dbReference type="ARBA" id="ARBA00023242"/>
    </source>
</evidence>
<evidence type="ECO:0000256" key="12">
    <source>
        <dbReference type="ARBA" id="ARBA00023204"/>
    </source>
</evidence>
<evidence type="ECO:0000256" key="4">
    <source>
        <dbReference type="ARBA" id="ARBA00022723"/>
    </source>
</evidence>
<evidence type="ECO:0000313" key="17">
    <source>
        <dbReference type="Ensembl" id="ENSNMLP00000010498.1"/>
    </source>
</evidence>
<proteinExistence type="inferred from homology"/>
<evidence type="ECO:0000259" key="16">
    <source>
        <dbReference type="PROSITE" id="PS51533"/>
    </source>
</evidence>
<dbReference type="InterPro" id="IPR025766">
    <property type="entry name" value="ADD"/>
</dbReference>
<feature type="compositionally biased region" description="Polar residues" evidence="15">
    <location>
        <begin position="528"/>
        <end position="539"/>
    </location>
</feature>
<evidence type="ECO:0000256" key="3">
    <source>
        <dbReference type="ARBA" id="ARBA00012551"/>
    </source>
</evidence>
<feature type="region of interest" description="Disordered" evidence="15">
    <location>
        <begin position="505"/>
        <end position="763"/>
    </location>
</feature>
<dbReference type="Ensembl" id="ENSNMLT00000011880.1">
    <property type="protein sequence ID" value="ENSNMLP00000010498.1"/>
    <property type="gene ID" value="ENSNMLG00000007002.1"/>
</dbReference>
<evidence type="ECO:0000256" key="11">
    <source>
        <dbReference type="ARBA" id="ARBA00023125"/>
    </source>
</evidence>
<feature type="region of interest" description="Disordered" evidence="15">
    <location>
        <begin position="225"/>
        <end position="266"/>
    </location>
</feature>
<feature type="region of interest" description="Disordered" evidence="15">
    <location>
        <begin position="1"/>
        <end position="80"/>
    </location>
</feature>
<dbReference type="PANTHER" id="PTHR46357:SF1">
    <property type="entry name" value="TRANSCRIPTIONAL REGULATOR ATRX"/>
    <property type="match status" value="1"/>
</dbReference>
<dbReference type="GO" id="GO:0031297">
    <property type="term" value="P:replication fork processing"/>
    <property type="evidence" value="ECO:0007669"/>
    <property type="project" value="TreeGrafter"/>
</dbReference>
<reference evidence="17" key="2">
    <citation type="submission" date="2025-09" db="UniProtKB">
        <authorList>
            <consortium name="Ensembl"/>
        </authorList>
    </citation>
    <scope>IDENTIFICATION</scope>
</reference>
<protein>
    <recommendedName>
        <fullName evidence="3">DNA helicase</fullName>
        <ecNumber evidence="3">3.6.4.12</ecNumber>
    </recommendedName>
</protein>
<feature type="compositionally biased region" description="Basic and acidic residues" evidence="15">
    <location>
        <begin position="510"/>
        <end position="527"/>
    </location>
</feature>
<dbReference type="GO" id="GO:0008270">
    <property type="term" value="F:zinc ion binding"/>
    <property type="evidence" value="ECO:0007669"/>
    <property type="project" value="UniProtKB-KW"/>
</dbReference>
<dbReference type="EC" id="3.6.4.12" evidence="3"/>
<evidence type="ECO:0000256" key="14">
    <source>
        <dbReference type="ARBA" id="ARBA00047995"/>
    </source>
</evidence>
<dbReference type="Pfam" id="PF17981">
    <property type="entry name" value="ADD_ATRX"/>
    <property type="match status" value="1"/>
</dbReference>
<dbReference type="GO" id="GO:0005524">
    <property type="term" value="F:ATP binding"/>
    <property type="evidence" value="ECO:0007669"/>
    <property type="project" value="UniProtKB-KW"/>
</dbReference>
<keyword evidence="9" id="KW-0862">Zinc</keyword>
<keyword evidence="4" id="KW-0479">Metal-binding</keyword>
<sequence length="790" mass="88444">MNLSSSSNRDQMSELAEESCSSQPMKSSSSRSKRRTSTMTKQNVQKKSDDAEQSGNDGATSDNPSEKNAKSSSKAMKSCGNENKGAMKLRVDFKQKQKDEALSKKVSCTGCGKQVNQFKSSSVFEHPVLKVLICKSCYDYYTSDDISKDSDGMDEQCRWCAEGGKLICCDYCSNAFCKKCILRNLGRKELSLITDENSKWHCYVCRGEPLKDLVSKCHSIIGQVQEHGKQKKTERNEEPEKKKDKSKPLKEHKPIVNGKEEPENSGTMTFTYKKLQFIQQTAEEETDHSIRYRHLKAFKSVLADLKKAHSALEAALEPEFKNMELLNGQPSVQKNTNAAVITNNDDVHVDHSPDTADEKDVIAEPVVENNHKSAAEETVDHESLADEDYTEDMEENVPEPAAVVEDMLVDKLQETLKTVDAKGKITSSEPVEVTNETAAVDEAQISENASVEMESKNNQTDPEIIIKKEVSDDGFEDTGEMSLDQDILAVPPSVPEELFQMVESLADSANLERSDCTLNSEADKKSNENPAESTHSQPKVKNLIVKLTPVPVVTTRESRLSGSKSKNKEDTPVKSKKEGSDTSPQRRRQSSRVKTTPLRKQAETKSKDESSDSDSEKKAMKKVKPGKSSDGKEDEKREDKTLDSDSDEVPNALLEKANEADSSGEEEKSSSAKKKLFKLNKRKRKPESSDSDNKDKNNKTIPKKKKQHSSDSSDSEDEDTKTDKLKRKSVRVKNKKKRKNLVKQQGIVKGPTKRNALKVPKRPQNCSCLRVRKRSSRLMKILQRTVMIRR</sequence>
<dbReference type="InterPro" id="IPR052131">
    <property type="entry name" value="ATRX_domain-containing"/>
</dbReference>
<dbReference type="InterPro" id="IPR011011">
    <property type="entry name" value="Znf_FYVE_PHD"/>
</dbReference>
<feature type="domain" description="PHD-type" evidence="16">
    <location>
        <begin position="96"/>
        <end position="233"/>
    </location>
</feature>
<feature type="compositionally biased region" description="Low complexity" evidence="15">
    <location>
        <begin position="19"/>
        <end position="30"/>
    </location>
</feature>
<keyword evidence="12" id="KW-0234">DNA repair</keyword>
<reference evidence="17" key="1">
    <citation type="submission" date="2025-08" db="UniProtKB">
        <authorList>
            <consortium name="Ensembl"/>
        </authorList>
    </citation>
    <scope>IDENTIFICATION</scope>
</reference>
<feature type="compositionally biased region" description="Basic residues" evidence="15">
    <location>
        <begin position="671"/>
        <end position="685"/>
    </location>
</feature>
<dbReference type="GO" id="GO:0031490">
    <property type="term" value="F:chromatin DNA binding"/>
    <property type="evidence" value="ECO:0007669"/>
    <property type="project" value="TreeGrafter"/>
</dbReference>
<evidence type="ECO:0000256" key="2">
    <source>
        <dbReference type="ARBA" id="ARBA00007025"/>
    </source>
</evidence>
<dbReference type="CDD" id="cd11726">
    <property type="entry name" value="ADDz_ATRX"/>
    <property type="match status" value="1"/>
</dbReference>
<dbReference type="GO" id="GO:0003678">
    <property type="term" value="F:DNA helicase activity"/>
    <property type="evidence" value="ECO:0007669"/>
    <property type="project" value="UniProtKB-EC"/>
</dbReference>
<keyword evidence="6" id="KW-0227">DNA damage</keyword>
<dbReference type="GO" id="GO:0006281">
    <property type="term" value="P:DNA repair"/>
    <property type="evidence" value="ECO:0007669"/>
    <property type="project" value="UniProtKB-KW"/>
</dbReference>
<dbReference type="GO" id="GO:0016787">
    <property type="term" value="F:hydrolase activity"/>
    <property type="evidence" value="ECO:0007669"/>
    <property type="project" value="UniProtKB-KW"/>
</dbReference>
<dbReference type="GO" id="GO:0010468">
    <property type="term" value="P:regulation of gene expression"/>
    <property type="evidence" value="ECO:0007669"/>
    <property type="project" value="UniProtKB-ARBA"/>
</dbReference>
<keyword evidence="10" id="KW-0067">ATP-binding</keyword>
<dbReference type="InterPro" id="IPR041430">
    <property type="entry name" value="ADD_ATRX"/>
</dbReference>
<evidence type="ECO:0000256" key="9">
    <source>
        <dbReference type="ARBA" id="ARBA00022833"/>
    </source>
</evidence>
<comment type="catalytic activity">
    <reaction evidence="14">
        <text>ATP + H2O = ADP + phosphate + H(+)</text>
        <dbReference type="Rhea" id="RHEA:13065"/>
        <dbReference type="ChEBI" id="CHEBI:15377"/>
        <dbReference type="ChEBI" id="CHEBI:15378"/>
        <dbReference type="ChEBI" id="CHEBI:30616"/>
        <dbReference type="ChEBI" id="CHEBI:43474"/>
        <dbReference type="ChEBI" id="CHEBI:456216"/>
        <dbReference type="EC" id="3.6.4.12"/>
    </reaction>
</comment>
<accession>A0A8C6SV18</accession>
<comment type="similarity">
    <text evidence="2">Belongs to the SNF2/RAD54 helicase family.</text>
</comment>
<evidence type="ECO:0000256" key="6">
    <source>
        <dbReference type="ARBA" id="ARBA00022763"/>
    </source>
</evidence>
<dbReference type="GO" id="GO:0005634">
    <property type="term" value="C:nucleus"/>
    <property type="evidence" value="ECO:0007669"/>
    <property type="project" value="UniProtKB-SubCell"/>
</dbReference>
<keyword evidence="5" id="KW-0547">Nucleotide-binding</keyword>
<dbReference type="GO" id="GO:0005721">
    <property type="term" value="C:pericentric heterochromatin"/>
    <property type="evidence" value="ECO:0007669"/>
    <property type="project" value="TreeGrafter"/>
</dbReference>
<evidence type="ECO:0000256" key="8">
    <source>
        <dbReference type="ARBA" id="ARBA00022801"/>
    </source>
</evidence>
<evidence type="ECO:0000313" key="18">
    <source>
        <dbReference type="Proteomes" id="UP000694523"/>
    </source>
</evidence>
<comment type="subcellular location">
    <subcellularLocation>
        <location evidence="1">Nucleus</location>
    </subcellularLocation>
</comment>
<name>A0A8C6SV18_9GOBI</name>
<dbReference type="Proteomes" id="UP000694523">
    <property type="component" value="Unplaced"/>
</dbReference>
<evidence type="ECO:0000256" key="7">
    <source>
        <dbReference type="ARBA" id="ARBA00022771"/>
    </source>
</evidence>
<keyword evidence="7" id="KW-0863">Zinc-finger</keyword>
<evidence type="ECO:0000256" key="1">
    <source>
        <dbReference type="ARBA" id="ARBA00004123"/>
    </source>
</evidence>
<keyword evidence="13" id="KW-0539">Nucleus</keyword>
<dbReference type="PROSITE" id="PS51533">
    <property type="entry name" value="ADD"/>
    <property type="match status" value="1"/>
</dbReference>
<dbReference type="AlphaFoldDB" id="A0A8C6SV18"/>
<feature type="compositionally biased region" description="Basic and acidic residues" evidence="15">
    <location>
        <begin position="600"/>
        <end position="618"/>
    </location>
</feature>
<feature type="compositionally biased region" description="Basic residues" evidence="15">
    <location>
        <begin position="724"/>
        <end position="741"/>
    </location>
</feature>
<evidence type="ECO:0000256" key="5">
    <source>
        <dbReference type="ARBA" id="ARBA00022741"/>
    </source>
</evidence>
<keyword evidence="8" id="KW-0378">Hydrolase</keyword>
<feature type="compositionally biased region" description="Basic residues" evidence="15">
    <location>
        <begin position="751"/>
        <end position="761"/>
    </location>
</feature>
<keyword evidence="18" id="KW-1185">Reference proteome</keyword>
<dbReference type="SUPFAM" id="SSF57903">
    <property type="entry name" value="FYVE/PHD zinc finger"/>
    <property type="match status" value="1"/>
</dbReference>
<dbReference type="InterPro" id="IPR013083">
    <property type="entry name" value="Znf_RING/FYVE/PHD"/>
</dbReference>
<dbReference type="GO" id="GO:0006338">
    <property type="term" value="P:chromatin remodeling"/>
    <property type="evidence" value="ECO:0007669"/>
    <property type="project" value="TreeGrafter"/>
</dbReference>
<organism evidence="17 18">
    <name type="scientific">Neogobius melanostomus</name>
    <name type="common">round goby</name>
    <dbReference type="NCBI Taxonomy" id="47308"/>
    <lineage>
        <taxon>Eukaryota</taxon>
        <taxon>Metazoa</taxon>
        <taxon>Chordata</taxon>
        <taxon>Craniata</taxon>
        <taxon>Vertebrata</taxon>
        <taxon>Euteleostomi</taxon>
        <taxon>Actinopterygii</taxon>
        <taxon>Neopterygii</taxon>
        <taxon>Teleostei</taxon>
        <taxon>Neoteleostei</taxon>
        <taxon>Acanthomorphata</taxon>
        <taxon>Gobiaria</taxon>
        <taxon>Gobiiformes</taxon>
        <taxon>Gobioidei</taxon>
        <taxon>Gobiidae</taxon>
        <taxon>Benthophilinae</taxon>
        <taxon>Neogobiini</taxon>
        <taxon>Neogobius</taxon>
    </lineage>
</organism>